<organism evidence="2 3">
    <name type="scientific">Candidatus Portnoybacteria bacterium RBG_13_41_18</name>
    <dbReference type="NCBI Taxonomy" id="1801991"/>
    <lineage>
        <taxon>Bacteria</taxon>
        <taxon>Candidatus Portnoyibacteriota</taxon>
    </lineage>
</organism>
<proteinExistence type="predicted"/>
<comment type="caution">
    <text evidence="2">The sequence shown here is derived from an EMBL/GenBank/DDBJ whole genome shotgun (WGS) entry which is preliminary data.</text>
</comment>
<gene>
    <name evidence="2" type="ORF">A2174_01320</name>
</gene>
<dbReference type="Gene3D" id="3.30.70.2970">
    <property type="entry name" value="Protein of unknown function (DUF541), domain 2"/>
    <property type="match status" value="1"/>
</dbReference>
<evidence type="ECO:0008006" key="4">
    <source>
        <dbReference type="Google" id="ProtNLM"/>
    </source>
</evidence>
<dbReference type="Pfam" id="PF04402">
    <property type="entry name" value="SIMPL"/>
    <property type="match status" value="1"/>
</dbReference>
<dbReference type="PANTHER" id="PTHR34387">
    <property type="entry name" value="SLR1258 PROTEIN"/>
    <property type="match status" value="1"/>
</dbReference>
<name>A0A1G2F758_9BACT</name>
<accession>A0A1G2F758</accession>
<dbReference type="GO" id="GO:0006974">
    <property type="term" value="P:DNA damage response"/>
    <property type="evidence" value="ECO:0007669"/>
    <property type="project" value="TreeGrafter"/>
</dbReference>
<dbReference type="InterPro" id="IPR007497">
    <property type="entry name" value="SIMPL/DUF541"/>
</dbReference>
<keyword evidence="1" id="KW-0472">Membrane</keyword>
<sequence>MDEQTHESNNAYKVCCQKSGLIKLVAGLFAVLIIITAVFMLFAALNKLKESRYIGQDVEKKNSITISGLGKIEAKPDIGVVSLGVVSQGATVSPAQIDNTEKMNKIVQAMKDLGIDEKDLKTANYSIYPRYNYESGKQNIIGYEVSQSLEVKIRDLNKASSILGKAAELGANQVGSLSFTFDDPEGLKVEAREKAIKNAREKATTLANQLEVDLVRIINFSESSNGYEPPVYYSTKELGIGGGGATPDVQVGQNEITANVSITYEIQ</sequence>
<evidence type="ECO:0000256" key="1">
    <source>
        <dbReference type="SAM" id="Phobius"/>
    </source>
</evidence>
<dbReference type="InterPro" id="IPR052022">
    <property type="entry name" value="26kDa_periplasmic_antigen"/>
</dbReference>
<feature type="transmembrane region" description="Helical" evidence="1">
    <location>
        <begin position="20"/>
        <end position="45"/>
    </location>
</feature>
<reference evidence="2 3" key="1">
    <citation type="journal article" date="2016" name="Nat. Commun.">
        <title>Thousands of microbial genomes shed light on interconnected biogeochemical processes in an aquifer system.</title>
        <authorList>
            <person name="Anantharaman K."/>
            <person name="Brown C.T."/>
            <person name="Hug L.A."/>
            <person name="Sharon I."/>
            <person name="Castelle C.J."/>
            <person name="Probst A.J."/>
            <person name="Thomas B.C."/>
            <person name="Singh A."/>
            <person name="Wilkins M.J."/>
            <person name="Karaoz U."/>
            <person name="Brodie E.L."/>
            <person name="Williams K.H."/>
            <person name="Hubbard S.S."/>
            <person name="Banfield J.F."/>
        </authorList>
    </citation>
    <scope>NUCLEOTIDE SEQUENCE [LARGE SCALE GENOMIC DNA]</scope>
</reference>
<keyword evidence="1" id="KW-0812">Transmembrane</keyword>
<evidence type="ECO:0000313" key="3">
    <source>
        <dbReference type="Proteomes" id="UP000177725"/>
    </source>
</evidence>
<protein>
    <recommendedName>
        <fullName evidence="4">SIMPL domain-containing protein</fullName>
    </recommendedName>
</protein>
<dbReference type="Gene3D" id="3.30.110.170">
    <property type="entry name" value="Protein of unknown function (DUF541), domain 1"/>
    <property type="match status" value="1"/>
</dbReference>
<dbReference type="Proteomes" id="UP000177725">
    <property type="component" value="Unassembled WGS sequence"/>
</dbReference>
<keyword evidence="1" id="KW-1133">Transmembrane helix</keyword>
<evidence type="ECO:0000313" key="2">
    <source>
        <dbReference type="EMBL" id="OGZ33448.1"/>
    </source>
</evidence>
<dbReference type="PANTHER" id="PTHR34387:SF2">
    <property type="entry name" value="SLR1258 PROTEIN"/>
    <property type="match status" value="1"/>
</dbReference>
<dbReference type="EMBL" id="MHMV01000045">
    <property type="protein sequence ID" value="OGZ33448.1"/>
    <property type="molecule type" value="Genomic_DNA"/>
</dbReference>
<dbReference type="AlphaFoldDB" id="A0A1G2F758"/>